<evidence type="ECO:0000313" key="4">
    <source>
        <dbReference type="Proteomes" id="UP000570851"/>
    </source>
</evidence>
<name>A0ABR6S7R2_ANAVA</name>
<gene>
    <name evidence="3" type="ORF">GNE12_11010</name>
</gene>
<dbReference type="InterPro" id="IPR012334">
    <property type="entry name" value="Pectin_lyas_fold"/>
</dbReference>
<feature type="chain" id="PRO_5045360645" evidence="1">
    <location>
        <begin position="29"/>
        <end position="776"/>
    </location>
</feature>
<feature type="signal peptide" evidence="1">
    <location>
        <begin position="1"/>
        <end position="28"/>
    </location>
</feature>
<dbReference type="RefSeq" id="WP_011319301.1">
    <property type="nucleotide sequence ID" value="NZ_JACKZP010000034.1"/>
</dbReference>
<dbReference type="InterPro" id="IPR011050">
    <property type="entry name" value="Pectin_lyase_fold/virulence"/>
</dbReference>
<organism evidence="3 4">
    <name type="scientific">Trichormus variabilis N2B</name>
    <dbReference type="NCBI Taxonomy" id="2681315"/>
    <lineage>
        <taxon>Bacteria</taxon>
        <taxon>Bacillati</taxon>
        <taxon>Cyanobacteriota</taxon>
        <taxon>Cyanophyceae</taxon>
        <taxon>Nostocales</taxon>
        <taxon>Nostocaceae</taxon>
        <taxon>Trichormus</taxon>
    </lineage>
</organism>
<dbReference type="Gene3D" id="2.160.20.10">
    <property type="entry name" value="Single-stranded right-handed beta-helix, Pectin lyase-like"/>
    <property type="match status" value="2"/>
</dbReference>
<evidence type="ECO:0000259" key="2">
    <source>
        <dbReference type="SMART" id="SM00912"/>
    </source>
</evidence>
<proteinExistence type="predicted"/>
<keyword evidence="4" id="KW-1185">Reference proteome</keyword>
<dbReference type="GeneID" id="58725220"/>
<reference evidence="3 4" key="1">
    <citation type="submission" date="2019-11" db="EMBL/GenBank/DDBJ databases">
        <title>Comparison of genomes from free-living endosymbiotic cyanobacteria isolated from Azolla.</title>
        <authorList>
            <person name="Thiel T."/>
            <person name="Pratte B."/>
        </authorList>
    </citation>
    <scope>NUCLEOTIDE SEQUENCE [LARGE SCALE GENOMIC DNA]</scope>
    <source>
        <strain evidence="3 4">N2B</strain>
    </source>
</reference>
<sequence length="776" mass="81213">MNNFWVWIPKLGVAIAGVLTCMTDYAVAQVVHDNTLINNSQINTHNNIISIEGGTRAGDNLFHSFEQFSVAQGITAEFKNAVDVKNIISRVTGNSISQIDGILKSQYEANLFLINPNGIIFGSNASLNIGGSFVATTADTLIFADRRNYSTRELSLVPSPLSISVPIGLQFGANPGSIHNQSQTSPNGAMNSLFEPVGLQVKPGKTLALVGAGLIMEGGNLTAPLGRIELGSVGSNSYVSLSLVNQGWILGYQGIQDFQDIRLIQRTVDGSAFPSQIDVGGDGGGNIHIQGKAVEMNGRDVRLSTQTLGFNKAGDITIDANKLVIRNGAQILTFTFAQGAGGNLVINAAESVEVIGGFLVPNTNRVEPSALTSSTASDGKAGDITINTKRLIVQVGGNISTSSLGLPDFNNERIILATGAGGDLIVNAADSVEISGKARNVPSSLSASTNSYGNAGKLMIITGKLTVKDSSEVAVGSVVLKFAGLRVDNSNLGSAGELNITARSIVLDNQGKLLSNSESGQGGNIEIQVQNTLLMRRNSQISTNAGITSGRGDGGNIIINAPNGFIIGTPNENSDITANAFSGSGGKITINTNSVLGFVPRNRAELVKLLATENPKKLDPNKLPSNDITAFSQENPSFNGIVQINTPDADPSKGLIELPRNIIDTSEKIVASCHPSRISQRSSFVSTGRGGIASSPTDTLIDDAVLVGWAALPTQIESSADSIPEQHAQQDNLNVSPQILEAQGWQIDRDGNIVLVAQAPTVNPHTPTLHSSACTE</sequence>
<comment type="caution">
    <text evidence="3">The sequence shown here is derived from an EMBL/GenBank/DDBJ whole genome shotgun (WGS) entry which is preliminary data.</text>
</comment>
<dbReference type="NCBIfam" id="TIGR01901">
    <property type="entry name" value="adhes_NPXG"/>
    <property type="match status" value="1"/>
</dbReference>
<dbReference type="InterPro" id="IPR008638">
    <property type="entry name" value="FhaB/CdiA-like_TPS"/>
</dbReference>
<dbReference type="SUPFAM" id="SSF51126">
    <property type="entry name" value="Pectin lyase-like"/>
    <property type="match status" value="1"/>
</dbReference>
<protein>
    <submittedName>
        <fullName evidence="3">S-layer family protein</fullName>
    </submittedName>
</protein>
<keyword evidence="1" id="KW-0732">Signal</keyword>
<dbReference type="EMBL" id="JACKZP010000034">
    <property type="protein sequence ID" value="MBC1302442.1"/>
    <property type="molecule type" value="Genomic_DNA"/>
</dbReference>
<feature type="domain" description="Filamentous haemagglutinin FhaB/tRNA nuclease CdiA-like TPS" evidence="2">
    <location>
        <begin position="31"/>
        <end position="144"/>
    </location>
</feature>
<accession>A0ABR6S7R2</accession>
<dbReference type="Proteomes" id="UP000570851">
    <property type="component" value="Unassembled WGS sequence"/>
</dbReference>
<dbReference type="SMART" id="SM00912">
    <property type="entry name" value="Haemagg_act"/>
    <property type="match status" value="1"/>
</dbReference>
<dbReference type="Pfam" id="PF05860">
    <property type="entry name" value="TPS"/>
    <property type="match status" value="1"/>
</dbReference>
<evidence type="ECO:0000256" key="1">
    <source>
        <dbReference type="SAM" id="SignalP"/>
    </source>
</evidence>
<evidence type="ECO:0000313" key="3">
    <source>
        <dbReference type="EMBL" id="MBC1302442.1"/>
    </source>
</evidence>